<comment type="caution">
    <text evidence="25">The sequence shown here is derived from an EMBL/GenBank/DDBJ whole genome shotgun (WGS) entry which is preliminary data.</text>
</comment>
<feature type="binding site" evidence="18">
    <location>
        <position position="362"/>
    </location>
    <ligand>
        <name>Zn(2+)</name>
        <dbReference type="ChEBI" id="CHEBI:29105"/>
        <note>catalytic</note>
    </ligand>
</feature>
<evidence type="ECO:0000256" key="2">
    <source>
        <dbReference type="ARBA" id="ARBA00004609"/>
    </source>
</evidence>
<feature type="signal peptide" evidence="21">
    <location>
        <begin position="1"/>
        <end position="18"/>
    </location>
</feature>
<keyword evidence="11 18" id="KW-0862">Zinc</keyword>
<dbReference type="InterPro" id="IPR014782">
    <property type="entry name" value="Peptidase_M1_dom"/>
</dbReference>
<keyword evidence="7 20" id="KW-0645">Protease</keyword>
<evidence type="ECO:0000256" key="14">
    <source>
        <dbReference type="ARBA" id="ARBA00023157"/>
    </source>
</evidence>
<evidence type="ECO:0000313" key="25">
    <source>
        <dbReference type="EMBL" id="KAJ8960559.1"/>
    </source>
</evidence>
<dbReference type="InterPro" id="IPR050344">
    <property type="entry name" value="Peptidase_M1_aminopeptidases"/>
</dbReference>
<dbReference type="InterPro" id="IPR024571">
    <property type="entry name" value="ERAP1-like_C_dom"/>
</dbReference>
<protein>
    <recommendedName>
        <fullName evidence="20">Aminopeptidase</fullName>
        <ecNumber evidence="20">3.4.11.-</ecNumber>
    </recommendedName>
</protein>
<feature type="site" description="Transition state stabilizer" evidence="19">
    <location>
        <position position="425"/>
    </location>
</feature>
<sequence>MALLHLISFVLMATAASAVPTKSEDAAAEPKYRLPQIYDVQSYDLSFSVPSDVFTGKSDTYDGTVAVQFKFTEAAGNISMHADPDFITLTNVTFNNIALQPEDYSIDNVTDILTIVMVKPVTAGNKYMLEIKFAGKLSTTDMYGFYRSSYKNKTGDTKYLATTQFEPAHARRAFPCFDEPGLKATFDVKVDYPSGQEILFNTKVYSSSTDEDAGDDDRLQDYAPMPTYLVALVISEFTCTSGATIDNTTTSQVCSRDETKDLRDLAVDVGPKFLNALSALTGYNYSNDMSKMDQVAIPDFAPGAMENWALVTYREADLLFDKNESSNRHQQSIATTISHEFTHQWFGDLVTCNWWSEIFLNEGFATYFQYFIAHEVFPEWELDKQFVIEKLHSVLDADESSNAQALQSECSTPTEIGAKFGDISYDKGASIIRMVSHILGHENFVAGLRTYLVNNQHKTATPENLWDALATNVDNTISKLPNKLPTVMESWIKKSGSPLLTVTTGENNEVIVTQEPYGDGHNGTQWYVPVSYTTSTDKNKFESTSPMVWVTPDKNSTTISLKDTSSWIVLNNQESGYYRVNYDETLWGRIKQALSKDDFDGIVELNRAQIVDDLFSLAKNNKTSYENVFSTIEFLEKDRSYYSWYAATNGYDFLLTRVGEDSKLGQAISMSLMMLMDDLYDSLPLGSVNDTDQIGTLKQVLAYTWMCRVDHTPCINDAKKLFSEYKQTNVRPDKNLRSFVYCNALKNSDDADDWKFLWDAYTNASDLATERSTIISALGCTRYTSTLTEYLNKTITDDSGIRLQDAASVFSSVVTGTPEGVDVAFAFLVGNYQTIEKKYKSMNSLSSILTSISERFTTQEQVDKLKEFIEKKDLPAELKSAGAEALEVANSHLAWREKFEEVLLDVFDVSSAIKVTTSVAFVLVAVVLNLRNMYIFVTWTSSTVVNKFLLEELVLNSS</sequence>
<feature type="domain" description="Peptidase M1 membrane alanine aminopeptidase" evidence="22">
    <location>
        <begin position="271"/>
        <end position="480"/>
    </location>
</feature>
<dbReference type="GO" id="GO:0008270">
    <property type="term" value="F:zinc ion binding"/>
    <property type="evidence" value="ECO:0007669"/>
    <property type="project" value="UniProtKB-UniRule"/>
</dbReference>
<keyword evidence="4 20" id="KW-0031">Aminopeptidase</keyword>
<dbReference type="InterPro" id="IPR001930">
    <property type="entry name" value="Peptidase_M1"/>
</dbReference>
<evidence type="ECO:0000256" key="18">
    <source>
        <dbReference type="PIRSR" id="PIRSR634016-3"/>
    </source>
</evidence>
<evidence type="ECO:0000259" key="22">
    <source>
        <dbReference type="Pfam" id="PF01433"/>
    </source>
</evidence>
<dbReference type="GO" id="GO:0005737">
    <property type="term" value="C:cytoplasm"/>
    <property type="evidence" value="ECO:0007669"/>
    <property type="project" value="TreeGrafter"/>
</dbReference>
<dbReference type="Gene3D" id="2.60.40.1910">
    <property type="match status" value="1"/>
</dbReference>
<dbReference type="Proteomes" id="UP001162162">
    <property type="component" value="Unassembled WGS sequence"/>
</dbReference>
<evidence type="ECO:0000256" key="12">
    <source>
        <dbReference type="ARBA" id="ARBA00023049"/>
    </source>
</evidence>
<dbReference type="GO" id="GO:0043171">
    <property type="term" value="P:peptide catabolic process"/>
    <property type="evidence" value="ECO:0007669"/>
    <property type="project" value="TreeGrafter"/>
</dbReference>
<feature type="chain" id="PRO_5043933783" description="Aminopeptidase" evidence="21">
    <location>
        <begin position="19"/>
        <end position="958"/>
    </location>
</feature>
<evidence type="ECO:0000256" key="1">
    <source>
        <dbReference type="ARBA" id="ARBA00000098"/>
    </source>
</evidence>
<feature type="domain" description="ERAP1-like C-terminal" evidence="23">
    <location>
        <begin position="567"/>
        <end position="887"/>
    </location>
</feature>
<comment type="cofactor">
    <cofactor evidence="18 20">
        <name>Zn(2+)</name>
        <dbReference type="ChEBI" id="CHEBI:29105"/>
    </cofactor>
    <text evidence="18 20">Binds 1 zinc ion per subunit.</text>
</comment>
<dbReference type="Pfam" id="PF11838">
    <property type="entry name" value="ERAP1_C"/>
    <property type="match status" value="1"/>
</dbReference>
<dbReference type="Pfam" id="PF17900">
    <property type="entry name" value="Peptidase_M1_N"/>
    <property type="match status" value="1"/>
</dbReference>
<dbReference type="GO" id="GO:0016285">
    <property type="term" value="F:alanyl aminopeptidase activity"/>
    <property type="evidence" value="ECO:0007669"/>
    <property type="project" value="UniProtKB-EC"/>
</dbReference>
<dbReference type="EC" id="3.4.11.-" evidence="20"/>
<evidence type="ECO:0000259" key="24">
    <source>
        <dbReference type="Pfam" id="PF17900"/>
    </source>
</evidence>
<keyword evidence="6" id="KW-0336">GPI-anchor</keyword>
<keyword evidence="5" id="KW-1003">Cell membrane</keyword>
<evidence type="ECO:0000256" key="15">
    <source>
        <dbReference type="ARBA" id="ARBA00023180"/>
    </source>
</evidence>
<dbReference type="PANTHER" id="PTHR11533">
    <property type="entry name" value="PROTEASE M1 ZINC METALLOPROTEASE"/>
    <property type="match status" value="1"/>
</dbReference>
<evidence type="ECO:0000256" key="17">
    <source>
        <dbReference type="PIRSR" id="PIRSR634016-1"/>
    </source>
</evidence>
<dbReference type="GO" id="GO:0070006">
    <property type="term" value="F:metalloaminopeptidase activity"/>
    <property type="evidence" value="ECO:0007669"/>
    <property type="project" value="TreeGrafter"/>
</dbReference>
<dbReference type="GO" id="GO:0005615">
    <property type="term" value="C:extracellular space"/>
    <property type="evidence" value="ECO:0007669"/>
    <property type="project" value="TreeGrafter"/>
</dbReference>
<comment type="subcellular location">
    <subcellularLocation>
        <location evidence="2">Cell membrane</location>
        <topology evidence="2">Lipid-anchor</topology>
        <topology evidence="2">GPI-anchor</topology>
    </subcellularLocation>
</comment>
<dbReference type="GO" id="GO:0098552">
    <property type="term" value="C:side of membrane"/>
    <property type="evidence" value="ECO:0007669"/>
    <property type="project" value="UniProtKB-KW"/>
</dbReference>
<evidence type="ECO:0000256" key="19">
    <source>
        <dbReference type="PIRSR" id="PIRSR634016-4"/>
    </source>
</evidence>
<dbReference type="Gene3D" id="2.60.40.1730">
    <property type="entry name" value="tricorn interacting facor f3 domain"/>
    <property type="match status" value="1"/>
</dbReference>
<feature type="domain" description="Aminopeptidase N-like N-terminal" evidence="24">
    <location>
        <begin position="42"/>
        <end position="229"/>
    </location>
</feature>
<dbReference type="GO" id="GO:0006508">
    <property type="term" value="P:proteolysis"/>
    <property type="evidence" value="ECO:0007669"/>
    <property type="project" value="UniProtKB-KW"/>
</dbReference>
<evidence type="ECO:0000256" key="11">
    <source>
        <dbReference type="ARBA" id="ARBA00022833"/>
    </source>
</evidence>
<dbReference type="InterPro" id="IPR027268">
    <property type="entry name" value="Peptidase_M4/M1_CTD_sf"/>
</dbReference>
<evidence type="ECO:0000256" key="3">
    <source>
        <dbReference type="ARBA" id="ARBA00010136"/>
    </source>
</evidence>
<evidence type="ECO:0000256" key="6">
    <source>
        <dbReference type="ARBA" id="ARBA00022622"/>
    </source>
</evidence>
<name>A0AAV8ZBN2_9CUCU</name>
<dbReference type="Gene3D" id="1.25.50.20">
    <property type="match status" value="1"/>
</dbReference>
<keyword evidence="12 20" id="KW-0482">Metalloprotease</keyword>
<keyword evidence="10 20" id="KW-0378">Hydrolase</keyword>
<accession>A0AAV8ZBN2</accession>
<feature type="binding site" evidence="18">
    <location>
        <position position="339"/>
    </location>
    <ligand>
        <name>Zn(2+)</name>
        <dbReference type="ChEBI" id="CHEBI:29105"/>
        <note>catalytic</note>
    </ligand>
</feature>
<evidence type="ECO:0000256" key="9">
    <source>
        <dbReference type="ARBA" id="ARBA00022729"/>
    </source>
</evidence>
<feature type="binding site" evidence="18">
    <location>
        <position position="343"/>
    </location>
    <ligand>
        <name>Zn(2+)</name>
        <dbReference type="ChEBI" id="CHEBI:29105"/>
        <note>catalytic</note>
    </ligand>
</feature>
<dbReference type="PRINTS" id="PR00756">
    <property type="entry name" value="ALADIPTASE"/>
</dbReference>
<evidence type="ECO:0000256" key="10">
    <source>
        <dbReference type="ARBA" id="ARBA00022801"/>
    </source>
</evidence>
<dbReference type="AlphaFoldDB" id="A0AAV8ZBN2"/>
<keyword evidence="13" id="KW-0472">Membrane</keyword>
<evidence type="ECO:0000313" key="26">
    <source>
        <dbReference type="Proteomes" id="UP001162162"/>
    </source>
</evidence>
<dbReference type="FunFam" id="1.10.390.10:FF:000013">
    <property type="entry name" value="Aminopeptidase N"/>
    <property type="match status" value="1"/>
</dbReference>
<dbReference type="EMBL" id="JAPWTK010000008">
    <property type="protein sequence ID" value="KAJ8960559.1"/>
    <property type="molecule type" value="Genomic_DNA"/>
</dbReference>
<reference evidence="25" key="1">
    <citation type="journal article" date="2023" name="Insect Mol. Biol.">
        <title>Genome sequencing provides insights into the evolution of gene families encoding plant cell wall-degrading enzymes in longhorned beetles.</title>
        <authorList>
            <person name="Shin N.R."/>
            <person name="Okamura Y."/>
            <person name="Kirsch R."/>
            <person name="Pauchet Y."/>
        </authorList>
    </citation>
    <scope>NUCLEOTIDE SEQUENCE</scope>
    <source>
        <strain evidence="25">AMC_N1</strain>
    </source>
</reference>
<evidence type="ECO:0000256" key="16">
    <source>
        <dbReference type="ARBA" id="ARBA00023288"/>
    </source>
</evidence>
<dbReference type="PANTHER" id="PTHR11533:SF301">
    <property type="entry name" value="AMINOPEPTIDASE"/>
    <property type="match status" value="1"/>
</dbReference>
<dbReference type="Pfam" id="PF01433">
    <property type="entry name" value="Peptidase_M1"/>
    <property type="match status" value="1"/>
</dbReference>
<evidence type="ECO:0000259" key="23">
    <source>
        <dbReference type="Pfam" id="PF11838"/>
    </source>
</evidence>
<keyword evidence="15" id="KW-0325">Glycoprotein</keyword>
<evidence type="ECO:0000256" key="7">
    <source>
        <dbReference type="ARBA" id="ARBA00022670"/>
    </source>
</evidence>
<evidence type="ECO:0000256" key="13">
    <source>
        <dbReference type="ARBA" id="ARBA00023136"/>
    </source>
</evidence>
<feature type="active site" description="Proton acceptor" evidence="17">
    <location>
        <position position="340"/>
    </location>
</feature>
<comment type="similarity">
    <text evidence="3 20">Belongs to the peptidase M1 family.</text>
</comment>
<organism evidence="25 26">
    <name type="scientific">Aromia moschata</name>
    <dbReference type="NCBI Taxonomy" id="1265417"/>
    <lineage>
        <taxon>Eukaryota</taxon>
        <taxon>Metazoa</taxon>
        <taxon>Ecdysozoa</taxon>
        <taxon>Arthropoda</taxon>
        <taxon>Hexapoda</taxon>
        <taxon>Insecta</taxon>
        <taxon>Pterygota</taxon>
        <taxon>Neoptera</taxon>
        <taxon>Endopterygota</taxon>
        <taxon>Coleoptera</taxon>
        <taxon>Polyphaga</taxon>
        <taxon>Cucujiformia</taxon>
        <taxon>Chrysomeloidea</taxon>
        <taxon>Cerambycidae</taxon>
        <taxon>Cerambycinae</taxon>
        <taxon>Callichromatini</taxon>
        <taxon>Aromia</taxon>
    </lineage>
</organism>
<dbReference type="SUPFAM" id="SSF63737">
    <property type="entry name" value="Leukotriene A4 hydrolase N-terminal domain"/>
    <property type="match status" value="1"/>
</dbReference>
<dbReference type="Gene3D" id="1.10.390.10">
    <property type="entry name" value="Neutral Protease Domain 2"/>
    <property type="match status" value="1"/>
</dbReference>
<keyword evidence="14" id="KW-1015">Disulfide bond</keyword>
<keyword evidence="26" id="KW-1185">Reference proteome</keyword>
<dbReference type="FunFam" id="2.60.40.1910:FF:000008">
    <property type="entry name" value="Aminopeptidase"/>
    <property type="match status" value="1"/>
</dbReference>
<dbReference type="CDD" id="cd09601">
    <property type="entry name" value="M1_APN-Q_like"/>
    <property type="match status" value="1"/>
</dbReference>
<dbReference type="InterPro" id="IPR045357">
    <property type="entry name" value="Aminopeptidase_N-like_N"/>
</dbReference>
<evidence type="ECO:0000256" key="21">
    <source>
        <dbReference type="SAM" id="SignalP"/>
    </source>
</evidence>
<keyword evidence="16" id="KW-0449">Lipoprotein</keyword>
<dbReference type="InterPro" id="IPR042097">
    <property type="entry name" value="Aminopeptidase_N-like_N_sf"/>
</dbReference>
<evidence type="ECO:0000256" key="8">
    <source>
        <dbReference type="ARBA" id="ARBA00022723"/>
    </source>
</evidence>
<dbReference type="FunFam" id="1.25.50.20:FF:000001">
    <property type="entry name" value="Aminopeptidase"/>
    <property type="match status" value="1"/>
</dbReference>
<dbReference type="GO" id="GO:0042277">
    <property type="term" value="F:peptide binding"/>
    <property type="evidence" value="ECO:0007669"/>
    <property type="project" value="TreeGrafter"/>
</dbReference>
<gene>
    <name evidence="25" type="ORF">NQ318_013848</name>
</gene>
<dbReference type="GO" id="GO:0005886">
    <property type="term" value="C:plasma membrane"/>
    <property type="evidence" value="ECO:0007669"/>
    <property type="project" value="UniProtKB-SubCell"/>
</dbReference>
<evidence type="ECO:0000256" key="20">
    <source>
        <dbReference type="RuleBase" id="RU364040"/>
    </source>
</evidence>
<keyword evidence="9 21" id="KW-0732">Signal</keyword>
<evidence type="ECO:0000256" key="4">
    <source>
        <dbReference type="ARBA" id="ARBA00022438"/>
    </source>
</evidence>
<keyword evidence="8 18" id="KW-0479">Metal-binding</keyword>
<proteinExistence type="inferred from homology"/>
<evidence type="ECO:0000256" key="5">
    <source>
        <dbReference type="ARBA" id="ARBA00022475"/>
    </source>
</evidence>
<dbReference type="SUPFAM" id="SSF55486">
    <property type="entry name" value="Metalloproteases ('zincins'), catalytic domain"/>
    <property type="match status" value="1"/>
</dbReference>
<comment type="catalytic activity">
    <reaction evidence="1">
        <text>Release of an N-terminal amino acid, Xaa-|-Yaa- from a peptide, amide or arylamide. Xaa is preferably Ala, but may be most amino acids including Pro (slow action). When a terminal hydrophobic residue is followed by a prolyl residue, the two may be released as an intact Xaa-Pro dipeptide.</text>
        <dbReference type="EC" id="3.4.11.2"/>
    </reaction>
</comment>
<dbReference type="InterPro" id="IPR034016">
    <property type="entry name" value="M1_APN-typ"/>
</dbReference>